<sequence length="168" mass="18959">MGGEEENNNKEDLHVPYAGHQNTLKSVLQISDVDALLASRSKIATIKWLLYNGMSQCDIKQRMSDLNASQASFSDPLLLTPTQVNPALSGVRTFCSPWKWWEVLVWHGPQHGYYRISDVLVGHKTRSGLKVQMQSTMVNVLGHVFAVDYDDVVNAELLLMLHYIFNVD</sequence>
<proteinExistence type="predicted"/>
<organism evidence="1 2">
    <name type="scientific">Marasmius crinis-equi</name>
    <dbReference type="NCBI Taxonomy" id="585013"/>
    <lineage>
        <taxon>Eukaryota</taxon>
        <taxon>Fungi</taxon>
        <taxon>Dikarya</taxon>
        <taxon>Basidiomycota</taxon>
        <taxon>Agaricomycotina</taxon>
        <taxon>Agaricomycetes</taxon>
        <taxon>Agaricomycetidae</taxon>
        <taxon>Agaricales</taxon>
        <taxon>Marasmiineae</taxon>
        <taxon>Marasmiaceae</taxon>
        <taxon>Marasmius</taxon>
    </lineage>
</organism>
<dbReference type="EMBL" id="JBAHYK010004586">
    <property type="protein sequence ID" value="KAL0562759.1"/>
    <property type="molecule type" value="Genomic_DNA"/>
</dbReference>
<reference evidence="1 2" key="1">
    <citation type="submission" date="2024-02" db="EMBL/GenBank/DDBJ databases">
        <title>A draft genome for the cacao thread blight pathogen Marasmius crinis-equi.</title>
        <authorList>
            <person name="Cohen S.P."/>
            <person name="Baruah I.K."/>
            <person name="Amoako-Attah I."/>
            <person name="Bukari Y."/>
            <person name="Meinhardt L.W."/>
            <person name="Bailey B.A."/>
        </authorList>
    </citation>
    <scope>NUCLEOTIDE SEQUENCE [LARGE SCALE GENOMIC DNA]</scope>
    <source>
        <strain evidence="1 2">GH-76</strain>
    </source>
</reference>
<comment type="caution">
    <text evidence="1">The sequence shown here is derived from an EMBL/GenBank/DDBJ whole genome shotgun (WGS) entry which is preliminary data.</text>
</comment>
<evidence type="ECO:0000313" key="2">
    <source>
        <dbReference type="Proteomes" id="UP001465976"/>
    </source>
</evidence>
<evidence type="ECO:0000313" key="1">
    <source>
        <dbReference type="EMBL" id="KAL0562759.1"/>
    </source>
</evidence>
<accession>A0ABR3EIP5</accession>
<gene>
    <name evidence="1" type="ORF">V5O48_019320</name>
</gene>
<protein>
    <submittedName>
        <fullName evidence="1">Uncharacterized protein</fullName>
    </submittedName>
</protein>
<dbReference type="Proteomes" id="UP001465976">
    <property type="component" value="Unassembled WGS sequence"/>
</dbReference>
<keyword evidence="2" id="KW-1185">Reference proteome</keyword>
<name>A0ABR3EIP5_9AGAR</name>